<protein>
    <submittedName>
        <fullName evidence="1">Uncharacterized protein</fullName>
    </submittedName>
</protein>
<comment type="caution">
    <text evidence="1">The sequence shown here is derived from an EMBL/GenBank/DDBJ whole genome shotgun (WGS) entry which is preliminary data.</text>
</comment>
<keyword evidence="2" id="KW-1185">Reference proteome</keyword>
<dbReference type="AlphaFoldDB" id="A0A9Q3CCM1"/>
<proteinExistence type="predicted"/>
<gene>
    <name evidence="1" type="ORF">O181_021159</name>
</gene>
<dbReference type="Proteomes" id="UP000765509">
    <property type="component" value="Unassembled WGS sequence"/>
</dbReference>
<evidence type="ECO:0000313" key="2">
    <source>
        <dbReference type="Proteomes" id="UP000765509"/>
    </source>
</evidence>
<reference evidence="1" key="1">
    <citation type="submission" date="2021-03" db="EMBL/GenBank/DDBJ databases">
        <title>Draft genome sequence of rust myrtle Austropuccinia psidii MF-1, a brazilian biotype.</title>
        <authorList>
            <person name="Quecine M.C."/>
            <person name="Pachon D.M.R."/>
            <person name="Bonatelli M.L."/>
            <person name="Correr F.H."/>
            <person name="Franceschini L.M."/>
            <person name="Leite T.F."/>
            <person name="Margarido G.R.A."/>
            <person name="Almeida C.A."/>
            <person name="Ferrarezi J.A."/>
            <person name="Labate C.A."/>
        </authorList>
    </citation>
    <scope>NUCLEOTIDE SEQUENCE</scope>
    <source>
        <strain evidence="1">MF-1</strain>
    </source>
</reference>
<accession>A0A9Q3CCM1</accession>
<dbReference type="EMBL" id="AVOT02006393">
    <property type="protein sequence ID" value="MBW0481444.1"/>
    <property type="molecule type" value="Genomic_DNA"/>
</dbReference>
<dbReference type="OrthoDB" id="2381924at2759"/>
<name>A0A9Q3CCM1_9BASI</name>
<evidence type="ECO:0000313" key="1">
    <source>
        <dbReference type="EMBL" id="MBW0481444.1"/>
    </source>
</evidence>
<organism evidence="1 2">
    <name type="scientific">Austropuccinia psidii MF-1</name>
    <dbReference type="NCBI Taxonomy" id="1389203"/>
    <lineage>
        <taxon>Eukaryota</taxon>
        <taxon>Fungi</taxon>
        <taxon>Dikarya</taxon>
        <taxon>Basidiomycota</taxon>
        <taxon>Pucciniomycotina</taxon>
        <taxon>Pucciniomycetes</taxon>
        <taxon>Pucciniales</taxon>
        <taxon>Sphaerophragmiaceae</taxon>
        <taxon>Austropuccinia</taxon>
    </lineage>
</organism>
<sequence length="120" mass="13820">MTLKLTKYLKKLLIKNPVIFAKILDSRCKLKFLSTHEETLAQFGTSSLKLAVIFEEDARNHFTLSSSQIMESVNHNISTGLFEEMYPFPLPKGNAVEIEVQRYLAEPSEPKETDILIFWK</sequence>